<dbReference type="WBParaSite" id="PEQ_0001451501-mRNA-1">
    <property type="protein sequence ID" value="PEQ_0001451501-mRNA-1"/>
    <property type="gene ID" value="PEQ_0001451501"/>
</dbReference>
<evidence type="ECO:0000313" key="1">
    <source>
        <dbReference type="Proteomes" id="UP000887564"/>
    </source>
</evidence>
<protein>
    <submittedName>
        <fullName evidence="2">Uncharacterized protein</fullName>
    </submittedName>
</protein>
<evidence type="ECO:0000313" key="2">
    <source>
        <dbReference type="WBParaSite" id="PEQ_0001451501-mRNA-1"/>
    </source>
</evidence>
<accession>A0A914S6I0</accession>
<keyword evidence="1" id="KW-1185">Reference proteome</keyword>
<proteinExistence type="predicted"/>
<organism evidence="1 2">
    <name type="scientific">Parascaris equorum</name>
    <name type="common">Equine roundworm</name>
    <dbReference type="NCBI Taxonomy" id="6256"/>
    <lineage>
        <taxon>Eukaryota</taxon>
        <taxon>Metazoa</taxon>
        <taxon>Ecdysozoa</taxon>
        <taxon>Nematoda</taxon>
        <taxon>Chromadorea</taxon>
        <taxon>Rhabditida</taxon>
        <taxon>Spirurina</taxon>
        <taxon>Ascaridomorpha</taxon>
        <taxon>Ascaridoidea</taxon>
        <taxon>Ascarididae</taxon>
        <taxon>Parascaris</taxon>
    </lineage>
</organism>
<name>A0A914S6I0_PAREQ</name>
<dbReference type="AlphaFoldDB" id="A0A914S6I0"/>
<sequence length="67" mass="7005">MGLKAIEKERLPMMILAARVASTVQSAATPSVQLPCLSGGEIVIIATSTCCLKVEKSFAISDKKIGV</sequence>
<reference evidence="2" key="1">
    <citation type="submission" date="2022-11" db="UniProtKB">
        <authorList>
            <consortium name="WormBaseParasite"/>
        </authorList>
    </citation>
    <scope>IDENTIFICATION</scope>
</reference>
<dbReference type="Proteomes" id="UP000887564">
    <property type="component" value="Unplaced"/>
</dbReference>